<dbReference type="InterPro" id="IPR010753">
    <property type="entry name" value="DUF1330"/>
</dbReference>
<evidence type="ECO:0000313" key="3">
    <source>
        <dbReference type="Proteomes" id="UP001176960"/>
    </source>
</evidence>
<dbReference type="InterPro" id="IPR011008">
    <property type="entry name" value="Dimeric_a/b-barrel"/>
</dbReference>
<proteinExistence type="predicted"/>
<evidence type="ECO:0000259" key="1">
    <source>
        <dbReference type="Pfam" id="PF07045"/>
    </source>
</evidence>
<reference evidence="2" key="1">
    <citation type="submission" date="2023-03" db="EMBL/GenBank/DDBJ databases">
        <authorList>
            <person name="Cleenwerck I."/>
        </authorList>
    </citation>
    <scope>NUCLEOTIDE SEQUENCE</scope>
    <source>
        <strain evidence="2">LMG 32879</strain>
    </source>
</reference>
<dbReference type="Proteomes" id="UP001176960">
    <property type="component" value="Unassembled WGS sequence"/>
</dbReference>
<dbReference type="SUPFAM" id="SSF54909">
    <property type="entry name" value="Dimeric alpha+beta barrel"/>
    <property type="match status" value="1"/>
</dbReference>
<dbReference type="EMBL" id="CATKSH010000010">
    <property type="protein sequence ID" value="CAI9121101.1"/>
    <property type="molecule type" value="Genomic_DNA"/>
</dbReference>
<comment type="caution">
    <text evidence="2">The sequence shown here is derived from an EMBL/GenBank/DDBJ whole genome shotgun (WGS) entry which is preliminary data.</text>
</comment>
<feature type="domain" description="DUF1330" evidence="1">
    <location>
        <begin position="3"/>
        <end position="95"/>
    </location>
</feature>
<gene>
    <name evidence="2" type="ORF">LMG32879_001947</name>
</gene>
<evidence type="ECO:0000313" key="2">
    <source>
        <dbReference type="EMBL" id="CAI9121101.1"/>
    </source>
</evidence>
<accession>A0AA35UIV7</accession>
<dbReference type="Pfam" id="PF07045">
    <property type="entry name" value="DUF1330"/>
    <property type="match status" value="1"/>
</dbReference>
<dbReference type="RefSeq" id="WP_289842109.1">
    <property type="nucleotide sequence ID" value="NZ_CATKSH010000010.1"/>
</dbReference>
<dbReference type="Gene3D" id="3.30.70.100">
    <property type="match status" value="1"/>
</dbReference>
<sequence>MASYIVFTKEKTTDQAELDTYGSLVGETFKGHPVKILAAYGQQEVLEGTGPEGVVIVEFPDHEAALAWYNGPAYTKVREHRFKGGIYRATLVAGV</sequence>
<dbReference type="AlphaFoldDB" id="A0AA35UIV7"/>
<keyword evidence="3" id="KW-1185">Reference proteome</keyword>
<name>A0AA35UIV7_9PROT</name>
<organism evidence="2 3">
    <name type="scientific">Brytella acorum</name>
    <dbReference type="NCBI Taxonomy" id="2959299"/>
    <lineage>
        <taxon>Bacteria</taxon>
        <taxon>Pseudomonadati</taxon>
        <taxon>Pseudomonadota</taxon>
        <taxon>Alphaproteobacteria</taxon>
        <taxon>Acetobacterales</taxon>
        <taxon>Acetobacteraceae</taxon>
        <taxon>Brytella</taxon>
    </lineage>
</organism>
<dbReference type="PANTHER" id="PTHR41521">
    <property type="match status" value="1"/>
</dbReference>
<dbReference type="PANTHER" id="PTHR41521:SF4">
    <property type="entry name" value="BLR0684 PROTEIN"/>
    <property type="match status" value="1"/>
</dbReference>
<protein>
    <submittedName>
        <fullName evidence="2">DUF1330 domain-containing protein</fullName>
    </submittedName>
</protein>